<name>A0A8S2DRA2_9BILA</name>
<keyword evidence="1" id="KW-0862">Zinc</keyword>
<reference evidence="3" key="1">
    <citation type="submission" date="2021-02" db="EMBL/GenBank/DDBJ databases">
        <authorList>
            <person name="Nowell W R."/>
        </authorList>
    </citation>
    <scope>NUCLEOTIDE SEQUENCE</scope>
</reference>
<keyword evidence="1" id="KW-0863">Zinc-finger</keyword>
<dbReference type="Proteomes" id="UP000677228">
    <property type="component" value="Unassembled WGS sequence"/>
</dbReference>
<dbReference type="InterPro" id="IPR039164">
    <property type="entry name" value="UBR1-like"/>
</dbReference>
<dbReference type="PANTHER" id="PTHR21497">
    <property type="entry name" value="UBIQUITIN LIGASE E3 ALPHA-RELATED"/>
    <property type="match status" value="1"/>
</dbReference>
<feature type="domain" description="E3 ubiquitin-protein ligase UBR-like C-terminal" evidence="2">
    <location>
        <begin position="70"/>
        <end position="233"/>
    </location>
</feature>
<dbReference type="GO" id="GO:0061630">
    <property type="term" value="F:ubiquitin protein ligase activity"/>
    <property type="evidence" value="ECO:0007669"/>
    <property type="project" value="UniProtKB-UniRule"/>
</dbReference>
<dbReference type="GO" id="GO:0071596">
    <property type="term" value="P:ubiquitin-dependent protein catabolic process via the N-end rule pathway"/>
    <property type="evidence" value="ECO:0007669"/>
    <property type="project" value="UniProtKB-UniRule"/>
</dbReference>
<organism evidence="3 5">
    <name type="scientific">Didymodactylos carnosus</name>
    <dbReference type="NCBI Taxonomy" id="1234261"/>
    <lineage>
        <taxon>Eukaryota</taxon>
        <taxon>Metazoa</taxon>
        <taxon>Spiralia</taxon>
        <taxon>Gnathifera</taxon>
        <taxon>Rotifera</taxon>
        <taxon>Eurotatoria</taxon>
        <taxon>Bdelloidea</taxon>
        <taxon>Philodinida</taxon>
        <taxon>Philodinidae</taxon>
        <taxon>Didymodactylos</taxon>
    </lineage>
</organism>
<accession>A0A8S2DRA2</accession>
<keyword evidence="1" id="KW-0479">Metal-binding</keyword>
<dbReference type="Proteomes" id="UP000682733">
    <property type="component" value="Unassembled WGS sequence"/>
</dbReference>
<dbReference type="AlphaFoldDB" id="A0A8S2DRA2"/>
<evidence type="ECO:0000259" key="2">
    <source>
        <dbReference type="Pfam" id="PF18995"/>
    </source>
</evidence>
<feature type="non-terminal residue" evidence="3">
    <location>
        <position position="1"/>
    </location>
</feature>
<gene>
    <name evidence="3" type="ORF">OVA965_LOCUS13460</name>
    <name evidence="4" type="ORF">TMI583_LOCUS13462</name>
</gene>
<evidence type="ECO:0000313" key="3">
    <source>
        <dbReference type="EMBL" id="CAF0978507.1"/>
    </source>
</evidence>
<dbReference type="GO" id="GO:0005737">
    <property type="term" value="C:cytoplasm"/>
    <property type="evidence" value="ECO:0007669"/>
    <property type="project" value="TreeGrafter"/>
</dbReference>
<evidence type="ECO:0000313" key="5">
    <source>
        <dbReference type="Proteomes" id="UP000677228"/>
    </source>
</evidence>
<proteinExistence type="inferred from homology"/>
<dbReference type="EMBL" id="CAJNOK010005608">
    <property type="protein sequence ID" value="CAF0978507.1"/>
    <property type="molecule type" value="Genomic_DNA"/>
</dbReference>
<protein>
    <recommendedName>
        <fullName evidence="1">E3 ubiquitin-protein ligase</fullName>
        <ecNumber evidence="1">2.3.2.27</ecNumber>
    </recommendedName>
</protein>
<dbReference type="EC" id="2.3.2.27" evidence="1"/>
<dbReference type="Pfam" id="PF18995">
    <property type="entry name" value="PRT6_C"/>
    <property type="match status" value="1"/>
</dbReference>
<dbReference type="GO" id="GO:0016567">
    <property type="term" value="P:protein ubiquitination"/>
    <property type="evidence" value="ECO:0007669"/>
    <property type="project" value="UniProtKB-UniRule"/>
</dbReference>
<sequence length="250" mass="29131">ICAQMSKEEREAWMDSANHTDMLAVLLQHHLYQHNLWWLPGRQIESDLLWKNLMKDVELTIEQPLWFCENPLSLIVIWIDEFLIANKKSNLVRTLAIPDPTFLSPRLVDLPPTFESLFRECHKLKCPNCKQVVSFPVLCLICGTVYPTEHSETKCCDRRTRSAKQHIIECSGGLNLSISIDSSKTLIQRENKYAKTASLYLDEHGEEDVDLRRGKRLYLNDNRLKSFYSSWISSSLDQNVSRWSNETFQE</sequence>
<keyword evidence="1" id="KW-0833">Ubl conjugation pathway</keyword>
<comment type="catalytic activity">
    <reaction evidence="1">
        <text>S-ubiquitinyl-[E2 ubiquitin-conjugating enzyme]-L-cysteine + [acceptor protein]-L-lysine = [E2 ubiquitin-conjugating enzyme]-L-cysteine + N(6)-ubiquitinyl-[acceptor protein]-L-lysine.</text>
        <dbReference type="EC" id="2.3.2.27"/>
    </reaction>
</comment>
<comment type="function">
    <text evidence="1">Ubiquitin ligase protein which is a component of the N-end rule pathway. Recognizes and binds to proteins bearing specific N-terminal residues that are destabilizing according to the N-end rule, leading to their ubiquitination and subsequent degradation.</text>
</comment>
<evidence type="ECO:0000256" key="1">
    <source>
        <dbReference type="RuleBase" id="RU366018"/>
    </source>
</evidence>
<dbReference type="GO" id="GO:0000151">
    <property type="term" value="C:ubiquitin ligase complex"/>
    <property type="evidence" value="ECO:0007669"/>
    <property type="project" value="TreeGrafter"/>
</dbReference>
<dbReference type="PANTHER" id="PTHR21497:SF39">
    <property type="entry name" value="E3 UBIQUITIN-PROTEIN LIGASE UBR3"/>
    <property type="match status" value="1"/>
</dbReference>
<dbReference type="GO" id="GO:0008270">
    <property type="term" value="F:zinc ion binding"/>
    <property type="evidence" value="ECO:0007669"/>
    <property type="project" value="UniProtKB-UniRule"/>
</dbReference>
<keyword evidence="1" id="KW-0808">Transferase</keyword>
<comment type="similarity">
    <text evidence="1">Belongs to the E3 ubiquitin-protein ligase UBR1-like family.</text>
</comment>
<dbReference type="InterPro" id="IPR044046">
    <property type="entry name" value="E3_ligase_UBR-like_C"/>
</dbReference>
<comment type="pathway">
    <text evidence="1">Protein modification; protein ubiquitination.</text>
</comment>
<evidence type="ECO:0000313" key="4">
    <source>
        <dbReference type="EMBL" id="CAF3749146.1"/>
    </source>
</evidence>
<comment type="caution">
    <text evidence="3">The sequence shown here is derived from an EMBL/GenBank/DDBJ whole genome shotgun (WGS) entry which is preliminary data.</text>
</comment>
<dbReference type="EMBL" id="CAJOBA010005613">
    <property type="protein sequence ID" value="CAF3749146.1"/>
    <property type="molecule type" value="Genomic_DNA"/>
</dbReference>